<dbReference type="Gene3D" id="1.20.1440.60">
    <property type="entry name" value="23S rRNA-intervening sequence"/>
    <property type="match status" value="1"/>
</dbReference>
<protein>
    <submittedName>
        <fullName evidence="1">Uncharacterized protein</fullName>
    </submittedName>
</protein>
<evidence type="ECO:0000313" key="1">
    <source>
        <dbReference type="EMBL" id="RRD91425.1"/>
    </source>
</evidence>
<comment type="caution">
    <text evidence="1">The sequence shown here is derived from an EMBL/GenBank/DDBJ whole genome shotgun (WGS) entry which is preliminary data.</text>
</comment>
<keyword evidence="2" id="KW-1185">Reference proteome</keyword>
<organism evidence="1 2">
    <name type="scientific">Prevotella heparinolytica</name>
    <dbReference type="NCBI Taxonomy" id="28113"/>
    <lineage>
        <taxon>Bacteria</taxon>
        <taxon>Pseudomonadati</taxon>
        <taxon>Bacteroidota</taxon>
        <taxon>Bacteroidia</taxon>
        <taxon>Bacteroidales</taxon>
        <taxon>Bacteroidaceae</taxon>
        <taxon>Bacteroides</taxon>
    </lineage>
</organism>
<evidence type="ECO:0000313" key="2">
    <source>
        <dbReference type="Proteomes" id="UP000279562"/>
    </source>
</evidence>
<name>A0A3P2A8U9_9BACE</name>
<dbReference type="Proteomes" id="UP000279562">
    <property type="component" value="Unassembled WGS sequence"/>
</dbReference>
<dbReference type="EMBL" id="RQYF01000025">
    <property type="protein sequence ID" value="RRD91425.1"/>
    <property type="molecule type" value="Genomic_DNA"/>
</dbReference>
<accession>A0A3P2A8U9</accession>
<dbReference type="AlphaFoldDB" id="A0A3P2A8U9"/>
<sequence>MANYDHLPVYKAAYDLLQCIYREMGHVPRDVKFTLVEGLKNELMEMIVLIYKANATTDKCRHIEAARELTVSTKVRLRLMRERLAEVEGRCKDAKTPPPPHELERMLSVANSYCGYLRQFRAHRLAERLFGKLPLKRFFRIEGDHRKMVPKKRSGCRILSLAREERAKRDLRLLRQADCVQGG</sequence>
<proteinExistence type="predicted"/>
<dbReference type="RefSeq" id="WP_125239103.1">
    <property type="nucleotide sequence ID" value="NZ_RQYF01000025.1"/>
</dbReference>
<reference evidence="1 2" key="1">
    <citation type="submission" date="2018-11" db="EMBL/GenBank/DDBJ databases">
        <title>Genomes From Bacteria Associated with the Canine Oral Cavity: a Test Case for Automated Genome-Based Taxonomic Assignment.</title>
        <authorList>
            <person name="Coil D.A."/>
            <person name="Jospin G."/>
            <person name="Darling A.E."/>
            <person name="Wallis C."/>
            <person name="Davis I.J."/>
            <person name="Harris S."/>
            <person name="Eisen J.A."/>
            <person name="Holcombe L.J."/>
            <person name="O'Flynn C."/>
        </authorList>
    </citation>
    <scope>NUCLEOTIDE SEQUENCE [LARGE SCALE GENOMIC DNA]</scope>
    <source>
        <strain evidence="1 2">OH1047_COT-310</strain>
    </source>
</reference>
<dbReference type="InterPro" id="IPR036583">
    <property type="entry name" value="23S_rRNA_IVS_sf"/>
</dbReference>
<gene>
    <name evidence="1" type="ORF">EII33_07105</name>
</gene>